<dbReference type="HOGENOM" id="CLU_085077_2_1_7"/>
<dbReference type="GO" id="GO:0005737">
    <property type="term" value="C:cytoplasm"/>
    <property type="evidence" value="ECO:0007669"/>
    <property type="project" value="UniProtKB-SubCell"/>
</dbReference>
<gene>
    <name evidence="10" type="primary">hisJ</name>
    <name evidence="10" type="ordered locus">LI0130</name>
</gene>
<dbReference type="eggNOG" id="COG0241">
    <property type="taxonomic scope" value="Bacteria"/>
</dbReference>
<accession>Q1MS39</accession>
<dbReference type="NCBIfam" id="TIGR01656">
    <property type="entry name" value="Histidinol-ppas"/>
    <property type="match status" value="1"/>
</dbReference>
<dbReference type="AlphaFoldDB" id="Q1MS39"/>
<comment type="cofactor">
    <cofactor evidence="1">
        <name>Mg(2+)</name>
        <dbReference type="ChEBI" id="CHEBI:18420"/>
    </cofactor>
</comment>
<dbReference type="InterPro" id="IPR006543">
    <property type="entry name" value="Histidinol-phos"/>
</dbReference>
<dbReference type="PANTHER" id="PTHR42891:SF1">
    <property type="entry name" value="D-GLYCERO-BETA-D-MANNO-HEPTOSE-1,7-BISPHOSPHATE 7-PHOSPHATASE"/>
    <property type="match status" value="1"/>
</dbReference>
<dbReference type="InterPro" id="IPR023214">
    <property type="entry name" value="HAD_sf"/>
</dbReference>
<evidence type="ECO:0000313" key="11">
    <source>
        <dbReference type="Proteomes" id="UP000002430"/>
    </source>
</evidence>
<keyword evidence="8" id="KW-0119">Carbohydrate metabolism</keyword>
<proteinExistence type="inferred from homology"/>
<reference evidence="10 11" key="1">
    <citation type="submission" date="2005-11" db="EMBL/GenBank/DDBJ databases">
        <title>The complete genome sequence of Lawsonia intracellularis: the causative agent of proliferative enteropathy.</title>
        <authorList>
            <person name="Kaur K."/>
            <person name="Zhang Q."/>
            <person name="Beckler D."/>
            <person name="Munir S."/>
            <person name="Li L."/>
            <person name="Kinsley K."/>
            <person name="Herron L."/>
            <person name="Peterson A."/>
            <person name="May B."/>
            <person name="Singh S."/>
            <person name="Gebhart C."/>
            <person name="Kapur V."/>
        </authorList>
    </citation>
    <scope>NUCLEOTIDE SEQUENCE [LARGE SCALE GENOMIC DNA]</scope>
    <source>
        <strain evidence="10 11">PHE/MN1-00</strain>
    </source>
</reference>
<evidence type="ECO:0000256" key="7">
    <source>
        <dbReference type="ARBA" id="ARBA00022801"/>
    </source>
</evidence>
<sequence>MKKVWNIFFDRDGTLIEDKHYLSNPRDLVLLPNVGLALEKLIKNGCHLFLVSNQSGVGRGLFTETSVLACHKELTRLLAGYGVFFTDALWCVHAPSENCDCRKPKLGMWKALSQKHRLTASETIMIGDKCDDISFGVKAEFLASILVKTGKGEQEAIKCGYRFPEKGCAPMEVTKNKSTCILTTQSIMDAVSWILQE</sequence>
<keyword evidence="5" id="KW-0963">Cytoplasm</keyword>
<evidence type="ECO:0000256" key="5">
    <source>
        <dbReference type="ARBA" id="ARBA00022490"/>
    </source>
</evidence>
<dbReference type="InterPro" id="IPR036412">
    <property type="entry name" value="HAD-like_sf"/>
</dbReference>
<dbReference type="Pfam" id="PF08645">
    <property type="entry name" value="PNK3P"/>
    <property type="match status" value="1"/>
</dbReference>
<evidence type="ECO:0000256" key="8">
    <source>
        <dbReference type="ARBA" id="ARBA00023277"/>
    </source>
</evidence>
<keyword evidence="6" id="KW-0479">Metal-binding</keyword>
<dbReference type="OrthoDB" id="9814110at2"/>
<comment type="subunit">
    <text evidence="4">Monomer.</text>
</comment>
<dbReference type="Gene3D" id="3.40.50.1000">
    <property type="entry name" value="HAD superfamily/HAD-like"/>
    <property type="match status" value="1"/>
</dbReference>
<keyword evidence="7" id="KW-0378">Hydrolase</keyword>
<dbReference type="GO" id="GO:0046872">
    <property type="term" value="F:metal ion binding"/>
    <property type="evidence" value="ECO:0007669"/>
    <property type="project" value="UniProtKB-KW"/>
</dbReference>
<dbReference type="NCBIfam" id="TIGR01662">
    <property type="entry name" value="HAD-SF-IIIA"/>
    <property type="match status" value="1"/>
</dbReference>
<comment type="similarity">
    <text evidence="3">Belongs to the GmhB family.</text>
</comment>
<keyword evidence="11" id="KW-1185">Reference proteome</keyword>
<dbReference type="PANTHER" id="PTHR42891">
    <property type="entry name" value="D-GLYCERO-BETA-D-MANNO-HEPTOSE-1,7-BISPHOSPHATE 7-PHOSPHATASE"/>
    <property type="match status" value="1"/>
</dbReference>
<evidence type="ECO:0000256" key="4">
    <source>
        <dbReference type="ARBA" id="ARBA00011245"/>
    </source>
</evidence>
<dbReference type="GO" id="GO:0016791">
    <property type="term" value="F:phosphatase activity"/>
    <property type="evidence" value="ECO:0007669"/>
    <property type="project" value="InterPro"/>
</dbReference>
<organism evidence="10 11">
    <name type="scientific">Lawsonia intracellularis (strain PHE/MN1-00)</name>
    <dbReference type="NCBI Taxonomy" id="363253"/>
    <lineage>
        <taxon>Bacteria</taxon>
        <taxon>Pseudomonadati</taxon>
        <taxon>Thermodesulfobacteriota</taxon>
        <taxon>Desulfovibrionia</taxon>
        <taxon>Desulfovibrionales</taxon>
        <taxon>Desulfovibrionaceae</taxon>
        <taxon>Lawsonia</taxon>
    </lineage>
</organism>
<evidence type="ECO:0000256" key="2">
    <source>
        <dbReference type="ARBA" id="ARBA00004496"/>
    </source>
</evidence>
<dbReference type="InterPro" id="IPR006549">
    <property type="entry name" value="HAD-SF_hydro_IIIA"/>
</dbReference>
<dbReference type="EMBL" id="AM180252">
    <property type="protein sequence ID" value="CAJ54186.1"/>
    <property type="molecule type" value="Genomic_DNA"/>
</dbReference>
<dbReference type="RefSeq" id="WP_011526213.1">
    <property type="nucleotide sequence ID" value="NC_008011.1"/>
</dbReference>
<evidence type="ECO:0000256" key="9">
    <source>
        <dbReference type="ARBA" id="ARBA00031828"/>
    </source>
</evidence>
<dbReference type="KEGG" id="lip:LI0130"/>
<dbReference type="STRING" id="363253.LI0130"/>
<dbReference type="InterPro" id="IPR013954">
    <property type="entry name" value="PNK3P"/>
</dbReference>
<name>Q1MS39_LAWIP</name>
<dbReference type="Proteomes" id="UP000002430">
    <property type="component" value="Chromosome"/>
</dbReference>
<evidence type="ECO:0000256" key="1">
    <source>
        <dbReference type="ARBA" id="ARBA00001946"/>
    </source>
</evidence>
<evidence type="ECO:0000256" key="3">
    <source>
        <dbReference type="ARBA" id="ARBA00005628"/>
    </source>
</evidence>
<dbReference type="SUPFAM" id="SSF56784">
    <property type="entry name" value="HAD-like"/>
    <property type="match status" value="1"/>
</dbReference>
<evidence type="ECO:0000313" key="10">
    <source>
        <dbReference type="EMBL" id="CAJ54186.1"/>
    </source>
</evidence>
<comment type="subcellular location">
    <subcellularLocation>
        <location evidence="2">Cytoplasm</location>
    </subcellularLocation>
</comment>
<evidence type="ECO:0000256" key="6">
    <source>
        <dbReference type="ARBA" id="ARBA00022723"/>
    </source>
</evidence>
<dbReference type="InterPro" id="IPR004446">
    <property type="entry name" value="Heptose_bisP_phosphatase"/>
</dbReference>
<protein>
    <recommendedName>
        <fullName evidence="9">D,D-heptose 1,7-bisphosphate phosphatase</fullName>
    </recommendedName>
</protein>
<dbReference type="GO" id="GO:0005975">
    <property type="term" value="P:carbohydrate metabolic process"/>
    <property type="evidence" value="ECO:0007669"/>
    <property type="project" value="InterPro"/>
</dbReference>